<accession>A0AC34FYS5</accession>
<evidence type="ECO:0000313" key="2">
    <source>
        <dbReference type="WBParaSite" id="ES5_v2.g22312.t1"/>
    </source>
</evidence>
<name>A0AC34FYS5_9BILA</name>
<reference evidence="2" key="1">
    <citation type="submission" date="2022-11" db="UniProtKB">
        <authorList>
            <consortium name="WormBaseParasite"/>
        </authorList>
    </citation>
    <scope>IDENTIFICATION</scope>
</reference>
<organism evidence="1 2">
    <name type="scientific">Panagrolaimus sp. ES5</name>
    <dbReference type="NCBI Taxonomy" id="591445"/>
    <lineage>
        <taxon>Eukaryota</taxon>
        <taxon>Metazoa</taxon>
        <taxon>Ecdysozoa</taxon>
        <taxon>Nematoda</taxon>
        <taxon>Chromadorea</taxon>
        <taxon>Rhabditida</taxon>
        <taxon>Tylenchina</taxon>
        <taxon>Panagrolaimomorpha</taxon>
        <taxon>Panagrolaimoidea</taxon>
        <taxon>Panagrolaimidae</taxon>
        <taxon>Panagrolaimus</taxon>
    </lineage>
</organism>
<sequence length="596" mass="69123">MSYYENSPVNRFNDLCYDLVSRRRFFDLRSYSILVVDQLFNSSTTDLCQLPQKSIDIPKFEQLIGVKSELFQHLCEDDRLFHHFLYSLGTHCMKFRVQCDVLYSSLYLWYFNSVLSYLLPDNDTALIGLKKLDWFCAINKHCATKSALRLLKPQVIAASYSPDLFARTDGFQSLYPRVFDFTKFMIECLSDRTAIPYEGQVVTLKHMIQYYMNFLLASTNDADFNSFKEKLRSLNWITTRVKPFLVRWLQNRALDDLYMELVDFWTCLIAPDESLKTREQFTKFYQMFTKEFGDIFYIVMDRCQIVDLSIPSHIKFLSFVVEHVFSPVMISWYQKMGFAVDEKMTQIQNKIFNYQQAVELEMKEKQKVSAQNKVASFFGIVNNIMSTPPECLKELQRILDSITAKLGGKEPSLSTSGLQLSNTSGKISNISGNDSTLSTSFHPLANSTPVRKTPDYRTDPITKLQHLTSEGRTQVLRRQACFDFSPCASTLARVSPHAGPLENEFLVKLMCHLSEKYSESKFTRYLRDNNRRTKFATILSKIFLANPYANRNVPIYTRNTVGNLPRLNLRFMASYPFIIASILVLWILISFMSALF</sequence>
<dbReference type="WBParaSite" id="ES5_v2.g22312.t1">
    <property type="protein sequence ID" value="ES5_v2.g22312.t1"/>
    <property type="gene ID" value="ES5_v2.g22312"/>
</dbReference>
<dbReference type="Proteomes" id="UP000887579">
    <property type="component" value="Unplaced"/>
</dbReference>
<protein>
    <submittedName>
        <fullName evidence="2">Uncharacterized protein</fullName>
    </submittedName>
</protein>
<evidence type="ECO:0000313" key="1">
    <source>
        <dbReference type="Proteomes" id="UP000887579"/>
    </source>
</evidence>
<proteinExistence type="predicted"/>